<sequence>QQHFSALLALSPVPSRNNSSASINLPPCHAPARRNPSPSRSSSTGSTPTLAKKLLRPFRLTRPSDPASAPAFSSTSTTSSSTSLWGSTSLTRVSSASSDRTARPTRLMLNGRTYGAAGKRRDRDLFASARDDEPAFVEWGQAGMGAVAQHSPWARIRQSGEDPLRGRVEDEDKDDGSGMAWVRRRRAEKEREKAREKAEREGEVSASSASSTTGSEGVESDGTEATAPEEEEVDKAHEHDVTMVNVKMPEAEEQTSDDSDDEDEDDVRVFDPCVRSFVDGLVQDADADDVKLTTRGAGVEVVSRHHH</sequence>
<evidence type="ECO:0000313" key="1">
    <source>
        <dbReference type="EMBL" id="KAI0032361.1"/>
    </source>
</evidence>
<dbReference type="EMBL" id="MU273549">
    <property type="protein sequence ID" value="KAI0032361.1"/>
    <property type="molecule type" value="Genomic_DNA"/>
</dbReference>
<accession>A0ACB8QLY9</accession>
<organism evidence="1 2">
    <name type="scientific">Vararia minispora EC-137</name>
    <dbReference type="NCBI Taxonomy" id="1314806"/>
    <lineage>
        <taxon>Eukaryota</taxon>
        <taxon>Fungi</taxon>
        <taxon>Dikarya</taxon>
        <taxon>Basidiomycota</taxon>
        <taxon>Agaricomycotina</taxon>
        <taxon>Agaricomycetes</taxon>
        <taxon>Russulales</taxon>
        <taxon>Lachnocladiaceae</taxon>
        <taxon>Vararia</taxon>
    </lineage>
</organism>
<name>A0ACB8QLY9_9AGAM</name>
<gene>
    <name evidence="1" type="ORF">K488DRAFT_70721</name>
</gene>
<feature type="non-terminal residue" evidence="1">
    <location>
        <position position="1"/>
    </location>
</feature>
<reference evidence="1" key="1">
    <citation type="submission" date="2021-02" db="EMBL/GenBank/DDBJ databases">
        <authorList>
            <consortium name="DOE Joint Genome Institute"/>
            <person name="Ahrendt S."/>
            <person name="Looney B.P."/>
            <person name="Miyauchi S."/>
            <person name="Morin E."/>
            <person name="Drula E."/>
            <person name="Courty P.E."/>
            <person name="Chicoki N."/>
            <person name="Fauchery L."/>
            <person name="Kohler A."/>
            <person name="Kuo A."/>
            <person name="Labutti K."/>
            <person name="Pangilinan J."/>
            <person name="Lipzen A."/>
            <person name="Riley R."/>
            <person name="Andreopoulos W."/>
            <person name="He G."/>
            <person name="Johnson J."/>
            <person name="Barry K.W."/>
            <person name="Grigoriev I.V."/>
            <person name="Nagy L."/>
            <person name="Hibbett D."/>
            <person name="Henrissat B."/>
            <person name="Matheny P.B."/>
            <person name="Labbe J."/>
            <person name="Martin F."/>
        </authorList>
    </citation>
    <scope>NUCLEOTIDE SEQUENCE</scope>
    <source>
        <strain evidence="1">EC-137</strain>
    </source>
</reference>
<evidence type="ECO:0000313" key="2">
    <source>
        <dbReference type="Proteomes" id="UP000814128"/>
    </source>
</evidence>
<comment type="caution">
    <text evidence="1">The sequence shown here is derived from an EMBL/GenBank/DDBJ whole genome shotgun (WGS) entry which is preliminary data.</text>
</comment>
<keyword evidence="2" id="KW-1185">Reference proteome</keyword>
<dbReference type="Proteomes" id="UP000814128">
    <property type="component" value="Unassembled WGS sequence"/>
</dbReference>
<proteinExistence type="predicted"/>
<reference evidence="1" key="2">
    <citation type="journal article" date="2022" name="New Phytol.">
        <title>Evolutionary transition to the ectomycorrhizal habit in the genomes of a hyperdiverse lineage of mushroom-forming fungi.</title>
        <authorList>
            <person name="Looney B."/>
            <person name="Miyauchi S."/>
            <person name="Morin E."/>
            <person name="Drula E."/>
            <person name="Courty P.E."/>
            <person name="Kohler A."/>
            <person name="Kuo A."/>
            <person name="LaButti K."/>
            <person name="Pangilinan J."/>
            <person name="Lipzen A."/>
            <person name="Riley R."/>
            <person name="Andreopoulos W."/>
            <person name="He G."/>
            <person name="Johnson J."/>
            <person name="Nolan M."/>
            <person name="Tritt A."/>
            <person name="Barry K.W."/>
            <person name="Grigoriev I.V."/>
            <person name="Nagy L.G."/>
            <person name="Hibbett D."/>
            <person name="Henrissat B."/>
            <person name="Matheny P.B."/>
            <person name="Labbe J."/>
            <person name="Martin F.M."/>
        </authorList>
    </citation>
    <scope>NUCLEOTIDE SEQUENCE</scope>
    <source>
        <strain evidence="1">EC-137</strain>
    </source>
</reference>
<protein>
    <submittedName>
        <fullName evidence="1">Uncharacterized protein</fullName>
    </submittedName>
</protein>